<protein>
    <submittedName>
        <fullName evidence="1">Transcriptional regulator</fullName>
    </submittedName>
</protein>
<dbReference type="EMBL" id="CP033230">
    <property type="protein sequence ID" value="AYO78555.1"/>
    <property type="molecule type" value="Genomic_DNA"/>
</dbReference>
<reference evidence="1 2" key="1">
    <citation type="submission" date="2018-10" db="EMBL/GenBank/DDBJ databases">
        <title>Characterization and genome analysis of a novel bacterium Sphingobium yanoikuyae SJTF8 capable of degrading PAHs.</title>
        <authorList>
            <person name="Yin C."/>
            <person name="Xiong W."/>
            <person name="Liang R."/>
        </authorList>
    </citation>
    <scope>NUCLEOTIDE SEQUENCE [LARGE SCALE GENOMIC DNA]</scope>
    <source>
        <strain evidence="1 2">SJTF8</strain>
    </source>
</reference>
<dbReference type="RefSeq" id="WP_037508283.1">
    <property type="nucleotide sequence ID" value="NZ_CAIGKD010000002.1"/>
</dbReference>
<dbReference type="Proteomes" id="UP000280708">
    <property type="component" value="Chromosome"/>
</dbReference>
<dbReference type="AlphaFoldDB" id="A0A085K6B5"/>
<dbReference type="Pfam" id="PF07812">
    <property type="entry name" value="TfuA"/>
    <property type="match status" value="1"/>
</dbReference>
<sequence>MSLHAIVFAGPSLGGSAMALPDGVALRGPARRGDVLRAAIERPAAIGLIDGLFETTPSVWHKEIIQVMADGIAVYGAASLGALRAAELAPFGMIGIGAIAQAYGTGQIERDDAVMVSHAPAELGHRAMTLALVDAEHAIAQVEMAAGDRALLLRLARRMNFRDRSWALIGDAFRQATGRDLPPIDQGLSLKHKDAELLLRTIAGPVAVPRVAPPPQSFFLRSLRAEISAA</sequence>
<organism evidence="1 2">
    <name type="scientific">Sphingobium yanoikuyae</name>
    <name type="common">Sphingomonas yanoikuyae</name>
    <dbReference type="NCBI Taxonomy" id="13690"/>
    <lineage>
        <taxon>Bacteria</taxon>
        <taxon>Pseudomonadati</taxon>
        <taxon>Pseudomonadota</taxon>
        <taxon>Alphaproteobacteria</taxon>
        <taxon>Sphingomonadales</taxon>
        <taxon>Sphingomonadaceae</taxon>
        <taxon>Sphingobium</taxon>
    </lineage>
</organism>
<evidence type="ECO:0000313" key="1">
    <source>
        <dbReference type="EMBL" id="AYO78555.1"/>
    </source>
</evidence>
<evidence type="ECO:0000313" key="2">
    <source>
        <dbReference type="Proteomes" id="UP000280708"/>
    </source>
</evidence>
<proteinExistence type="predicted"/>
<dbReference type="InterPro" id="IPR012924">
    <property type="entry name" value="TfuA_core"/>
</dbReference>
<gene>
    <name evidence="1" type="ORF">EBF16_17655</name>
</gene>
<accession>A0A085K6B5</accession>
<name>A0A085K6B5_SPHYA</name>